<dbReference type="SUPFAM" id="SSF46785">
    <property type="entry name" value="Winged helix' DNA-binding domain"/>
    <property type="match status" value="1"/>
</dbReference>
<dbReference type="Pfam" id="PF12802">
    <property type="entry name" value="MarR_2"/>
    <property type="match status" value="1"/>
</dbReference>
<protein>
    <submittedName>
        <fullName evidence="2">MarR family transcriptional regulator</fullName>
    </submittedName>
</protein>
<dbReference type="PANTHER" id="PTHR33164">
    <property type="entry name" value="TRANSCRIPTIONAL REGULATOR, MARR FAMILY"/>
    <property type="match status" value="1"/>
</dbReference>
<feature type="domain" description="HTH marR-type" evidence="1">
    <location>
        <begin position="11"/>
        <end position="149"/>
    </location>
</feature>
<dbReference type="GO" id="GO:0006950">
    <property type="term" value="P:response to stress"/>
    <property type="evidence" value="ECO:0007669"/>
    <property type="project" value="TreeGrafter"/>
</dbReference>
<dbReference type="RefSeq" id="WP_350348139.1">
    <property type="nucleotide sequence ID" value="NZ_CP158374.1"/>
</dbReference>
<proteinExistence type="predicted"/>
<gene>
    <name evidence="2" type="ORF">ABIQ69_16125</name>
</gene>
<accession>A0AAU7W8S2</accession>
<dbReference type="PANTHER" id="PTHR33164:SF43">
    <property type="entry name" value="HTH-TYPE TRANSCRIPTIONAL REPRESSOR YETL"/>
    <property type="match status" value="1"/>
</dbReference>
<dbReference type="InterPro" id="IPR011991">
    <property type="entry name" value="ArsR-like_HTH"/>
</dbReference>
<dbReference type="PROSITE" id="PS50995">
    <property type="entry name" value="HTH_MARR_2"/>
    <property type="match status" value="1"/>
</dbReference>
<evidence type="ECO:0000313" key="2">
    <source>
        <dbReference type="EMBL" id="XBX82118.1"/>
    </source>
</evidence>
<evidence type="ECO:0000259" key="1">
    <source>
        <dbReference type="PROSITE" id="PS50995"/>
    </source>
</evidence>
<dbReference type="InterPro" id="IPR039422">
    <property type="entry name" value="MarR/SlyA-like"/>
</dbReference>
<dbReference type="InterPro" id="IPR036390">
    <property type="entry name" value="WH_DNA-bd_sf"/>
</dbReference>
<dbReference type="SMART" id="SM00347">
    <property type="entry name" value="HTH_MARR"/>
    <property type="match status" value="1"/>
</dbReference>
<name>A0AAU7W8S2_9MICO</name>
<organism evidence="2">
    <name type="scientific">Agromyces sp. G08B096</name>
    <dbReference type="NCBI Taxonomy" id="3156399"/>
    <lineage>
        <taxon>Bacteria</taxon>
        <taxon>Bacillati</taxon>
        <taxon>Actinomycetota</taxon>
        <taxon>Actinomycetes</taxon>
        <taxon>Micrococcales</taxon>
        <taxon>Microbacteriaceae</taxon>
        <taxon>Agromyces</taxon>
    </lineage>
</organism>
<sequence length="164" mass="17607">MTDDLVAALGHLTLGTRLKRLGDRLQGETTRFLRAQGVDVPSGWFPMLAALETSGGRTVGELAAELGVSQPGVTRSVGVLAERGLVEVTEGRADRRRRTVVLTASGVRLVARAREELWPHIDEAVRQACDGLTGPFLDEVAGLERRLDEAGVDVRAARLAGERS</sequence>
<dbReference type="AlphaFoldDB" id="A0AAU7W8S2"/>
<reference evidence="2" key="1">
    <citation type="submission" date="2024-05" db="EMBL/GenBank/DDBJ databases">
        <authorList>
            <person name="Yu L."/>
        </authorList>
    </citation>
    <scope>NUCLEOTIDE SEQUENCE</scope>
    <source>
        <strain evidence="2">G08B096</strain>
    </source>
</reference>
<dbReference type="GO" id="GO:0003700">
    <property type="term" value="F:DNA-binding transcription factor activity"/>
    <property type="evidence" value="ECO:0007669"/>
    <property type="project" value="InterPro"/>
</dbReference>
<dbReference type="InterPro" id="IPR036388">
    <property type="entry name" value="WH-like_DNA-bd_sf"/>
</dbReference>
<dbReference type="CDD" id="cd00090">
    <property type="entry name" value="HTH_ARSR"/>
    <property type="match status" value="1"/>
</dbReference>
<dbReference type="EMBL" id="CP158374">
    <property type="protein sequence ID" value="XBX82118.1"/>
    <property type="molecule type" value="Genomic_DNA"/>
</dbReference>
<dbReference type="Gene3D" id="1.10.10.10">
    <property type="entry name" value="Winged helix-like DNA-binding domain superfamily/Winged helix DNA-binding domain"/>
    <property type="match status" value="1"/>
</dbReference>
<dbReference type="InterPro" id="IPR000835">
    <property type="entry name" value="HTH_MarR-typ"/>
</dbReference>